<dbReference type="AlphaFoldDB" id="A0A6C0GE27"/>
<dbReference type="EMBL" id="CP048222">
    <property type="protein sequence ID" value="QHT65940.1"/>
    <property type="molecule type" value="Genomic_DNA"/>
</dbReference>
<protein>
    <submittedName>
        <fullName evidence="2">GNAT family N-acetyltransferase</fullName>
    </submittedName>
</protein>
<sequence>MIRIAEPSDNEPLLVLTASNPMQGSISLRIDRKPDFFSLLEARGKSITYVLEKNSRIIGSFSASKNKVFVNKQATDLYYLSDLKIDNAFRSQVYAFKLVSQMQHYLQSQGADLLFCTVADGNNRVLPVFEGRAALPVFHILGKFSVYQFLPARKPVKNSTYQICQQAFDADLLKQFNQFYQQYQLGKILCADPVQSQAVLVAYIQKQPVAAITLIDTLPYKQNVIIGLKPYLKMLVYTVNSLGKVLPLFPLPEIGEAIKILYINNFYCLKGQEAALLDLVNQARHQAFTGNFHFVSIGLHEKDPLLSCFKQFYKFEFKSVGYITSLKNNTALLNEIMAGVPFEDYSLV</sequence>
<dbReference type="KEGG" id="rhoz:GXP67_04275"/>
<proteinExistence type="predicted"/>
<dbReference type="InterPro" id="IPR000182">
    <property type="entry name" value="GNAT_dom"/>
</dbReference>
<reference evidence="2 3" key="1">
    <citation type="submission" date="2020-01" db="EMBL/GenBank/DDBJ databases">
        <authorList>
            <person name="Kim M.K."/>
        </authorList>
    </citation>
    <scope>NUCLEOTIDE SEQUENCE [LARGE SCALE GENOMIC DNA]</scope>
    <source>
        <strain evidence="2 3">172606-1</strain>
    </source>
</reference>
<evidence type="ECO:0000313" key="2">
    <source>
        <dbReference type="EMBL" id="QHT65940.1"/>
    </source>
</evidence>
<dbReference type="Gene3D" id="3.40.630.30">
    <property type="match status" value="1"/>
</dbReference>
<name>A0A6C0GE27_9BACT</name>
<feature type="domain" description="N-acetyltransferase" evidence="1">
    <location>
        <begin position="1"/>
        <end position="157"/>
    </location>
</feature>
<dbReference type="InterPro" id="IPR016181">
    <property type="entry name" value="Acyl_CoA_acyltransferase"/>
</dbReference>
<dbReference type="SUPFAM" id="SSF55729">
    <property type="entry name" value="Acyl-CoA N-acyltransferases (Nat)"/>
    <property type="match status" value="1"/>
</dbReference>
<organism evidence="2 3">
    <name type="scientific">Rhodocytophaga rosea</name>
    <dbReference type="NCBI Taxonomy" id="2704465"/>
    <lineage>
        <taxon>Bacteria</taxon>
        <taxon>Pseudomonadati</taxon>
        <taxon>Bacteroidota</taxon>
        <taxon>Cytophagia</taxon>
        <taxon>Cytophagales</taxon>
        <taxon>Rhodocytophagaceae</taxon>
        <taxon>Rhodocytophaga</taxon>
    </lineage>
</organism>
<evidence type="ECO:0000313" key="3">
    <source>
        <dbReference type="Proteomes" id="UP000480178"/>
    </source>
</evidence>
<keyword evidence="3" id="KW-1185">Reference proteome</keyword>
<dbReference type="Pfam" id="PF00583">
    <property type="entry name" value="Acetyltransf_1"/>
    <property type="match status" value="1"/>
</dbReference>
<gene>
    <name evidence="2" type="ORF">GXP67_04275</name>
</gene>
<dbReference type="Proteomes" id="UP000480178">
    <property type="component" value="Chromosome"/>
</dbReference>
<dbReference type="RefSeq" id="WP_162442013.1">
    <property type="nucleotide sequence ID" value="NZ_CP048222.1"/>
</dbReference>
<dbReference type="GO" id="GO:0016747">
    <property type="term" value="F:acyltransferase activity, transferring groups other than amino-acyl groups"/>
    <property type="evidence" value="ECO:0007669"/>
    <property type="project" value="InterPro"/>
</dbReference>
<keyword evidence="2" id="KW-0808">Transferase</keyword>
<evidence type="ECO:0000259" key="1">
    <source>
        <dbReference type="PROSITE" id="PS51186"/>
    </source>
</evidence>
<dbReference type="PROSITE" id="PS51186">
    <property type="entry name" value="GNAT"/>
    <property type="match status" value="1"/>
</dbReference>
<accession>A0A6C0GE27</accession>